<feature type="compositionally biased region" description="Basic and acidic residues" evidence="1">
    <location>
        <begin position="685"/>
        <end position="699"/>
    </location>
</feature>
<reference evidence="2" key="2">
    <citation type="submission" date="2021-08" db="EMBL/GenBank/DDBJ databases">
        <authorList>
            <person name="Eriksson T."/>
        </authorList>
    </citation>
    <scope>NUCLEOTIDE SEQUENCE</scope>
    <source>
        <strain evidence="2">Stoneville</strain>
        <tissue evidence="2">Whole head</tissue>
    </source>
</reference>
<feature type="compositionally biased region" description="Low complexity" evidence="1">
    <location>
        <begin position="452"/>
        <end position="465"/>
    </location>
</feature>
<reference evidence="2" key="1">
    <citation type="journal article" date="2020" name="J Insects Food Feed">
        <title>The yellow mealworm (Tenebrio molitor) genome: a resource for the emerging insects as food and feed industry.</title>
        <authorList>
            <person name="Eriksson T."/>
            <person name="Andere A."/>
            <person name="Kelstrup H."/>
            <person name="Emery V."/>
            <person name="Picard C."/>
        </authorList>
    </citation>
    <scope>NUCLEOTIDE SEQUENCE</scope>
    <source>
        <strain evidence="2">Stoneville</strain>
        <tissue evidence="2">Whole head</tissue>
    </source>
</reference>
<feature type="compositionally biased region" description="Low complexity" evidence="1">
    <location>
        <begin position="588"/>
        <end position="600"/>
    </location>
</feature>
<keyword evidence="3" id="KW-1185">Reference proteome</keyword>
<feature type="region of interest" description="Disordered" evidence="1">
    <location>
        <begin position="772"/>
        <end position="794"/>
    </location>
</feature>
<evidence type="ECO:0000256" key="1">
    <source>
        <dbReference type="SAM" id="MobiDB-lite"/>
    </source>
</evidence>
<accession>A0A8J6HNC6</accession>
<sequence length="1013" mass="112336">MNFGEVERRATKSRALEQIIEFLLELLGTDHQQKRSHAGQSKNNHPTTYLYSLKKQFEMSSPSRCQLPQFINNLNDVLIPVFSTPAPSQILHIPAVLTQLLLQYDSSFGKKKTAEDDKSATSRIASKYGAYGSGYQRDTSASGSYSNRLKPALDKKDVSHPPGVVPRFGADRAPVARPQPRQELFVQLQLQQTVPHKTLHQIDDREDLSVAAKYGGRSSISKDDVPRYGGRTSSSKDDLVPRYTGRSSLTKDDLSKYRPTSRTTSREDLSLSSGSQKYINSRFLPKNSVEKSYTAYSRPSSIRSHEALRKNRELLNALHVQQEQERASRPTSRCSSIAPDDHGVKTPLPTQKETAMEMETVNTVTRSTSPGATASNIARARRSEIAKIVEKKITRPKNRIGVEKEVQSDRVDDAKNSRVSGASRTSATPWSSFLDMKFSSPNDKQKKKGDSSPKSISRNSSNKSLSQEKKSPPKTKISPPKQNLPPQIPKSDSSKSTSLHSINATNKDFRKSVLNMSTEGGGKKKVGRRSNSASSAESETEVQASEATDVSENLASCPSYHKSHSSGSKLPQLQKVSSKASLQRSRRSPSSDASTSSSSTSEEEKKSDVKVTSSRTSIAVSSADELSTDKSPKPPPSPRLKSEAEAKSFLMRALAPVTNFFKTAKYQDSNEKVSWMEGTISESAPSEKPKSDQRPGKLFKKVESGERAWWLDDTTASSSLPRDSEKSGPPRPKTLLRHVESGELAWWLDKNAEIPEGVQVYPDESKMKIFRLDSSESSDPSKNIMDPEYQERHKIRHIDSGERSWWLNSAENIPEMVQARESKTEQPKFAIRHQESGEKAWWLKSNSHSEEFDATQAPLGDRASPEGVEMPKEGQEGRLSPYDNVPVQNRGGSKGRKPSNLFISRHTNIDEILGGCGQMWSPLMDRIFEYRDGKGGEDKCMEIEAGQVRIHDSTAQRGVIQPARILPSDFTDDGRSCPGIWAGGCNFRGASMATFHDSVEDSQLHRVLIYASL</sequence>
<dbReference type="AlphaFoldDB" id="A0A8J6HNC6"/>
<dbReference type="EMBL" id="JABDTM020018805">
    <property type="protein sequence ID" value="KAH0817814.1"/>
    <property type="molecule type" value="Genomic_DNA"/>
</dbReference>
<feature type="region of interest" description="Disordered" evidence="1">
    <location>
        <begin position="320"/>
        <end position="347"/>
    </location>
</feature>
<gene>
    <name evidence="2" type="ORF">GEV33_004976</name>
</gene>
<feature type="region of interest" description="Disordered" evidence="1">
    <location>
        <begin position="712"/>
        <end position="735"/>
    </location>
</feature>
<feature type="compositionally biased region" description="Polar residues" evidence="1">
    <location>
        <begin position="565"/>
        <end position="583"/>
    </location>
</feature>
<organism evidence="2 3">
    <name type="scientific">Tenebrio molitor</name>
    <name type="common">Yellow mealworm beetle</name>
    <dbReference type="NCBI Taxonomy" id="7067"/>
    <lineage>
        <taxon>Eukaryota</taxon>
        <taxon>Metazoa</taxon>
        <taxon>Ecdysozoa</taxon>
        <taxon>Arthropoda</taxon>
        <taxon>Hexapoda</taxon>
        <taxon>Insecta</taxon>
        <taxon>Pterygota</taxon>
        <taxon>Neoptera</taxon>
        <taxon>Endopterygota</taxon>
        <taxon>Coleoptera</taxon>
        <taxon>Polyphaga</taxon>
        <taxon>Cucujiformia</taxon>
        <taxon>Tenebrionidae</taxon>
        <taxon>Tenebrio</taxon>
    </lineage>
</organism>
<feature type="compositionally biased region" description="Polar residues" evidence="1">
    <location>
        <begin position="136"/>
        <end position="147"/>
    </location>
</feature>
<feature type="compositionally biased region" description="Polar residues" evidence="1">
    <location>
        <begin position="417"/>
        <end position="431"/>
    </location>
</feature>
<feature type="region of interest" description="Disordered" evidence="1">
    <location>
        <begin position="850"/>
        <end position="899"/>
    </location>
</feature>
<evidence type="ECO:0000313" key="2">
    <source>
        <dbReference type="EMBL" id="KAH0817814.1"/>
    </source>
</evidence>
<evidence type="ECO:0000313" key="3">
    <source>
        <dbReference type="Proteomes" id="UP000719412"/>
    </source>
</evidence>
<comment type="caution">
    <text evidence="2">The sequence shown here is derived from an EMBL/GenBank/DDBJ whole genome shotgun (WGS) entry which is preliminary data.</text>
</comment>
<feature type="compositionally biased region" description="Basic and acidic residues" evidence="1">
    <location>
        <begin position="400"/>
        <end position="416"/>
    </location>
</feature>
<feature type="region of interest" description="Disordered" evidence="1">
    <location>
        <begin position="213"/>
        <end position="273"/>
    </location>
</feature>
<name>A0A8J6HNC6_TENMO</name>
<protein>
    <submittedName>
        <fullName evidence="2">Uncharacterized protein</fullName>
    </submittedName>
</protein>
<dbReference type="Proteomes" id="UP000719412">
    <property type="component" value="Unassembled WGS sequence"/>
</dbReference>
<proteinExistence type="predicted"/>
<feature type="compositionally biased region" description="Low complexity" evidence="1">
    <location>
        <begin position="530"/>
        <end position="547"/>
    </location>
</feature>
<feature type="region of interest" description="Disordered" evidence="1">
    <location>
        <begin position="400"/>
        <end position="645"/>
    </location>
</feature>
<feature type="region of interest" description="Disordered" evidence="1">
    <location>
        <begin position="677"/>
        <end position="699"/>
    </location>
</feature>
<feature type="region of interest" description="Disordered" evidence="1">
    <location>
        <begin position="135"/>
        <end position="163"/>
    </location>
</feature>